<dbReference type="Proteomes" id="UP000002333">
    <property type="component" value="Plasmid pCLJ"/>
</dbReference>
<name>A0A3F2ZTZ6_CLOB6</name>
<dbReference type="KEGG" id="cbi:CLJ_0297"/>
<geneLocation type="plasmid" evidence="2 3">
    <name>pCLJ</name>
</geneLocation>
<reference evidence="3" key="2">
    <citation type="submission" date="2008-05" db="EMBL/GenBank/DDBJ databases">
        <title>Genome sequence of Clostridium botulinum Ba4 strain 657 plasmid pCLJ.</title>
        <authorList>
            <person name="Shrivastava S."/>
            <person name="Brown J.L."/>
            <person name="Bruce D."/>
            <person name="Detter C."/>
            <person name="Munk C."/>
            <person name="Smith L.A."/>
            <person name="Smith T.J."/>
            <person name="Sutton G."/>
            <person name="Brettin T.S."/>
        </authorList>
    </citation>
    <scope>NUCLEOTIDE SEQUENCE [LARGE SCALE GENOMIC DNA]</scope>
    <source>
        <strain evidence="3">657 / Type Ba4</strain>
        <plasmid evidence="3">pCLJ</plasmid>
    </source>
</reference>
<dbReference type="AlphaFoldDB" id="A0A3F2ZTZ6"/>
<evidence type="ECO:0000313" key="3">
    <source>
        <dbReference type="Proteomes" id="UP000002333"/>
    </source>
</evidence>
<dbReference type="RefSeq" id="WP_003362689.1">
    <property type="nucleotide sequence ID" value="NC_012654.1"/>
</dbReference>
<reference evidence="2 3" key="1">
    <citation type="journal article" date="2007" name="PLoS ONE">
        <title>Analysis of the neurotoxin complex genes in Clostridium botulinum A1-A4 and B1 strains: BoNT/A3, /Ba4 and /B1 clusters are located within plasmids.</title>
        <authorList>
            <person name="Smith T.J."/>
            <person name="Hill K.K."/>
            <person name="Foley B.T."/>
            <person name="Detter J.C."/>
            <person name="Munk A.C."/>
            <person name="Bruce D.C."/>
            <person name="Doggett N.A."/>
            <person name="Smith L.A."/>
            <person name="Marks J.D."/>
            <person name="Xie G."/>
            <person name="Brettin T.S."/>
        </authorList>
    </citation>
    <scope>NUCLEOTIDE SEQUENCE [LARGE SCALE GENOMIC DNA]</scope>
    <source>
        <strain evidence="3">657 / Type Ba4</strain>
    </source>
</reference>
<dbReference type="EMBL" id="CP001081">
    <property type="protein sequence ID" value="ACQ51325.1"/>
    <property type="molecule type" value="Genomic_DNA"/>
</dbReference>
<gene>
    <name evidence="2" type="ordered locus">CLJ_0297</name>
</gene>
<proteinExistence type="predicted"/>
<evidence type="ECO:0000313" key="2">
    <source>
        <dbReference type="EMBL" id="ACQ51325.1"/>
    </source>
</evidence>
<sequence length="176" mass="20655">MKNKFEKLNDGNNHYFKIVKDLDQDLEPYISELMYDEMPGLGTYQSTLGVPHPQTGDYLIYKDGEINFFSNTRDFQNVFFSRTVDLKSLLEKKLIQEVSYKIFDLDMKLSSKIEAIYMDIADLEMGLDIANCNRDYININKLKNDVQDLQKELGDLKEEYNIRILKSLMEDSYNCL</sequence>
<feature type="coiled-coil region" evidence="1">
    <location>
        <begin position="132"/>
        <end position="159"/>
    </location>
</feature>
<organism evidence="2 3">
    <name type="scientific">Clostridium botulinum (strain 657 / Type Ba4)</name>
    <dbReference type="NCBI Taxonomy" id="515621"/>
    <lineage>
        <taxon>Bacteria</taxon>
        <taxon>Bacillati</taxon>
        <taxon>Bacillota</taxon>
        <taxon>Clostridia</taxon>
        <taxon>Eubacteriales</taxon>
        <taxon>Clostridiaceae</taxon>
        <taxon>Clostridium</taxon>
    </lineage>
</organism>
<protein>
    <submittedName>
        <fullName evidence="2">Uncharacterized protein</fullName>
    </submittedName>
</protein>
<accession>A0A3F2ZTZ6</accession>
<evidence type="ECO:0000256" key="1">
    <source>
        <dbReference type="SAM" id="Coils"/>
    </source>
</evidence>
<keyword evidence="2" id="KW-0614">Plasmid</keyword>
<keyword evidence="1" id="KW-0175">Coiled coil</keyword>